<evidence type="ECO:0000256" key="2">
    <source>
        <dbReference type="SAM" id="SignalP"/>
    </source>
</evidence>
<dbReference type="AlphaFoldDB" id="A0AAW5JZ69"/>
<evidence type="ECO:0000313" key="3">
    <source>
        <dbReference type="EMBL" id="MCQ4813671.1"/>
    </source>
</evidence>
<evidence type="ECO:0000256" key="1">
    <source>
        <dbReference type="SAM" id="MobiDB-lite"/>
    </source>
</evidence>
<gene>
    <name evidence="3" type="ORF">NE630_04425</name>
</gene>
<name>A0AAW5JZ69_9BACT</name>
<organism evidence="3 4">
    <name type="scientific">Cloacibacillus evryensis</name>
    <dbReference type="NCBI Taxonomy" id="508460"/>
    <lineage>
        <taxon>Bacteria</taxon>
        <taxon>Thermotogati</taxon>
        <taxon>Synergistota</taxon>
        <taxon>Synergistia</taxon>
        <taxon>Synergistales</taxon>
        <taxon>Synergistaceae</taxon>
        <taxon>Cloacibacillus</taxon>
    </lineage>
</organism>
<evidence type="ECO:0008006" key="5">
    <source>
        <dbReference type="Google" id="ProtNLM"/>
    </source>
</evidence>
<dbReference type="EMBL" id="JANFYT010000007">
    <property type="protein sequence ID" value="MCQ4813671.1"/>
    <property type="molecule type" value="Genomic_DNA"/>
</dbReference>
<proteinExistence type="predicted"/>
<dbReference type="Proteomes" id="UP001205919">
    <property type="component" value="Unassembled WGS sequence"/>
</dbReference>
<protein>
    <recommendedName>
        <fullName evidence="5">Translation initiation factor 2</fullName>
    </recommendedName>
</protein>
<evidence type="ECO:0000313" key="4">
    <source>
        <dbReference type="Proteomes" id="UP001205919"/>
    </source>
</evidence>
<keyword evidence="4" id="KW-1185">Reference proteome</keyword>
<feature type="region of interest" description="Disordered" evidence="1">
    <location>
        <begin position="25"/>
        <end position="141"/>
    </location>
</feature>
<feature type="chain" id="PRO_5043924588" description="Translation initiation factor 2" evidence="2">
    <location>
        <begin position="24"/>
        <end position="166"/>
    </location>
</feature>
<keyword evidence="2" id="KW-0732">Signal</keyword>
<feature type="compositionally biased region" description="Pro residues" evidence="1">
    <location>
        <begin position="58"/>
        <end position="110"/>
    </location>
</feature>
<dbReference type="RefSeq" id="WP_008708515.1">
    <property type="nucleotide sequence ID" value="NZ_CABKQM010000001.1"/>
</dbReference>
<accession>A0AAW5JZ69</accession>
<reference evidence="3 4" key="1">
    <citation type="submission" date="2022-06" db="EMBL/GenBank/DDBJ databases">
        <title>Isolation of gut microbiota from human fecal samples.</title>
        <authorList>
            <person name="Pamer E.G."/>
            <person name="Barat B."/>
            <person name="Waligurski E."/>
            <person name="Medina S."/>
            <person name="Paddock L."/>
            <person name="Mostad J."/>
        </authorList>
    </citation>
    <scope>NUCLEOTIDE SEQUENCE [LARGE SCALE GENOMIC DNA]</scope>
    <source>
        <strain evidence="3 4">DFI.9.90</strain>
    </source>
</reference>
<feature type="signal peptide" evidence="2">
    <location>
        <begin position="1"/>
        <end position="23"/>
    </location>
</feature>
<sequence length="166" mass="16877">MRFLNRSAAALTLLLFAAGGAFAAPPGPPPGQKMPMGPGPVRINGSMPAMRGNGGPRPGGPGPLMRPMPPGPGAMRPGGPPMGPGAVRPVPPRPNMGPGPMRPPVGPGPQLPNYRGPGWQAHPQPYYGPYRHRDRDDDDNTGKIVLGVIGGLILGGILSNAAGSSN</sequence>
<comment type="caution">
    <text evidence="3">The sequence shown here is derived from an EMBL/GenBank/DDBJ whole genome shotgun (WGS) entry which is preliminary data.</text>
</comment>